<evidence type="ECO:0000256" key="6">
    <source>
        <dbReference type="ARBA" id="ARBA00023034"/>
    </source>
</evidence>
<evidence type="ECO:0000256" key="1">
    <source>
        <dbReference type="ARBA" id="ARBA00009063"/>
    </source>
</evidence>
<keyword evidence="3" id="KW-0812">Transmembrane</keyword>
<dbReference type="SUPFAM" id="SSF47661">
    <property type="entry name" value="t-snare proteins"/>
    <property type="match status" value="1"/>
</dbReference>
<protein>
    <recommendedName>
        <fullName evidence="9">Syntaxin 6/10/61 N-terminal domain-containing protein</fullName>
    </recommendedName>
</protein>
<keyword evidence="2" id="KW-0813">Transport</keyword>
<evidence type="ECO:0000256" key="5">
    <source>
        <dbReference type="ARBA" id="ARBA00022989"/>
    </source>
</evidence>
<evidence type="ECO:0000256" key="2">
    <source>
        <dbReference type="ARBA" id="ARBA00022448"/>
    </source>
</evidence>
<keyword evidence="11" id="KW-1185">Reference proteome</keyword>
<sequence>MLVASSFDMWQKDAFFSAAEEVQESADRMESVYRRWVRERREGIESVDSDELLRELQTALGTAKWQLEEFEKAVRLSRGNRSEDNATARHRQFVAAIEDQISRVEYALRESLTEEGKPPLRWVNLDKEERDDLAAFLSGSLGTLQGKKDEYVEVGPSTNSSLQGSQLRINDANLDSDAACKFDIVDGSKNSKDVVIIKKDAKYIVELEAKEISGTRDDLNCQPESSTGTRRTWSSPNFGAWKIIVSDEDEQRKTFLSSIESTPKEKGSKNNFWKQMCGENLRARGGISSYLDFRGINRFKQIFGRGGGFQRRLQGSQNLQLNCSLQLTLVLMLTIFLIGRLLIP</sequence>
<name>A0A835DAD3_TETSI</name>
<organism evidence="10 11">
    <name type="scientific">Tetracentron sinense</name>
    <name type="common">Spur-leaf</name>
    <dbReference type="NCBI Taxonomy" id="13715"/>
    <lineage>
        <taxon>Eukaryota</taxon>
        <taxon>Viridiplantae</taxon>
        <taxon>Streptophyta</taxon>
        <taxon>Embryophyta</taxon>
        <taxon>Tracheophyta</taxon>
        <taxon>Spermatophyta</taxon>
        <taxon>Magnoliopsida</taxon>
        <taxon>Trochodendrales</taxon>
        <taxon>Trochodendraceae</taxon>
        <taxon>Tetracentron</taxon>
    </lineage>
</organism>
<evidence type="ECO:0000313" key="10">
    <source>
        <dbReference type="EMBL" id="KAF8392899.1"/>
    </source>
</evidence>
<dbReference type="EMBL" id="JABCRI010000015">
    <property type="protein sequence ID" value="KAF8392899.1"/>
    <property type="molecule type" value="Genomic_DNA"/>
</dbReference>
<evidence type="ECO:0000256" key="4">
    <source>
        <dbReference type="ARBA" id="ARBA00022927"/>
    </source>
</evidence>
<evidence type="ECO:0000256" key="8">
    <source>
        <dbReference type="ARBA" id="ARBA00037801"/>
    </source>
</evidence>
<dbReference type="CDD" id="cd21442">
    <property type="entry name" value="SNARE_NTD_STX6-like"/>
    <property type="match status" value="1"/>
</dbReference>
<dbReference type="PANTHER" id="PTHR34949">
    <property type="entry name" value="OS05G0443700 PROTEIN"/>
    <property type="match status" value="1"/>
</dbReference>
<proteinExistence type="inferred from homology"/>
<accession>A0A835DAD3</accession>
<comment type="similarity">
    <text evidence="1">Belongs to the syntaxin family.</text>
</comment>
<dbReference type="AlphaFoldDB" id="A0A835DAD3"/>
<dbReference type="GO" id="GO:0005794">
    <property type="term" value="C:Golgi apparatus"/>
    <property type="evidence" value="ECO:0007669"/>
    <property type="project" value="UniProtKB-SubCell"/>
</dbReference>
<dbReference type="Pfam" id="PF09177">
    <property type="entry name" value="STX6_10_61_N"/>
    <property type="match status" value="1"/>
</dbReference>
<comment type="caution">
    <text evidence="10">The sequence shown here is derived from an EMBL/GenBank/DDBJ whole genome shotgun (WGS) entry which is preliminary data.</text>
</comment>
<dbReference type="PANTHER" id="PTHR34949:SF3">
    <property type="entry name" value="OS08G0244100 PROTEIN"/>
    <property type="match status" value="1"/>
</dbReference>
<comment type="subcellular location">
    <subcellularLocation>
        <location evidence="8">Golgi apparatus</location>
        <location evidence="8">trans-Golgi network membrane</location>
        <topology evidence="8">Single-pass type IV membrane protein</topology>
    </subcellularLocation>
</comment>
<dbReference type="OrthoDB" id="1889309at2759"/>
<gene>
    <name evidence="10" type="ORF">HHK36_021139</name>
</gene>
<dbReference type="OMA" id="RYDMPNH"/>
<evidence type="ECO:0000259" key="9">
    <source>
        <dbReference type="Pfam" id="PF09177"/>
    </source>
</evidence>
<dbReference type="InterPro" id="IPR015260">
    <property type="entry name" value="Syntaxin-6/10/61_N"/>
</dbReference>
<reference evidence="10 11" key="1">
    <citation type="submission" date="2020-04" db="EMBL/GenBank/DDBJ databases">
        <title>Plant Genome Project.</title>
        <authorList>
            <person name="Zhang R.-G."/>
        </authorList>
    </citation>
    <scope>NUCLEOTIDE SEQUENCE [LARGE SCALE GENOMIC DNA]</scope>
    <source>
        <strain evidence="10">YNK0</strain>
        <tissue evidence="10">Leaf</tissue>
    </source>
</reference>
<dbReference type="Proteomes" id="UP000655225">
    <property type="component" value="Unassembled WGS sequence"/>
</dbReference>
<dbReference type="Gene3D" id="1.20.58.90">
    <property type="match status" value="1"/>
</dbReference>
<keyword evidence="6" id="KW-0333">Golgi apparatus</keyword>
<dbReference type="GO" id="GO:0015031">
    <property type="term" value="P:protein transport"/>
    <property type="evidence" value="ECO:0007669"/>
    <property type="project" value="UniProtKB-KW"/>
</dbReference>
<dbReference type="GO" id="GO:0048193">
    <property type="term" value="P:Golgi vesicle transport"/>
    <property type="evidence" value="ECO:0007669"/>
    <property type="project" value="InterPro"/>
</dbReference>
<keyword evidence="4" id="KW-0653">Protein transport</keyword>
<keyword evidence="7" id="KW-0472">Membrane</keyword>
<dbReference type="GO" id="GO:0016020">
    <property type="term" value="C:membrane"/>
    <property type="evidence" value="ECO:0007669"/>
    <property type="project" value="InterPro"/>
</dbReference>
<feature type="domain" description="Syntaxin 6/10/61 N-terminal" evidence="9">
    <location>
        <begin position="13"/>
        <end position="105"/>
    </location>
</feature>
<evidence type="ECO:0000256" key="7">
    <source>
        <dbReference type="ARBA" id="ARBA00023136"/>
    </source>
</evidence>
<evidence type="ECO:0000256" key="3">
    <source>
        <dbReference type="ARBA" id="ARBA00022692"/>
    </source>
</evidence>
<evidence type="ECO:0000313" key="11">
    <source>
        <dbReference type="Proteomes" id="UP000655225"/>
    </source>
</evidence>
<dbReference type="FunFam" id="1.20.58.90:FF:000004">
    <property type="entry name" value="Syntaxin 10"/>
    <property type="match status" value="1"/>
</dbReference>
<dbReference type="InterPro" id="IPR010989">
    <property type="entry name" value="SNARE"/>
</dbReference>
<keyword evidence="5" id="KW-1133">Transmembrane helix</keyword>